<keyword evidence="2" id="KW-1185">Reference proteome</keyword>
<evidence type="ECO:0000313" key="1">
    <source>
        <dbReference type="EMBL" id="OAN45243.1"/>
    </source>
</evidence>
<accession>A0A178M9N4</accession>
<dbReference type="STRING" id="1707952.A6A03_15165"/>
<protein>
    <submittedName>
        <fullName evidence="1">Uncharacterized protein</fullName>
    </submittedName>
</protein>
<gene>
    <name evidence="1" type="ORF">A6A03_15165</name>
</gene>
<dbReference type="Proteomes" id="UP000078287">
    <property type="component" value="Unassembled WGS sequence"/>
</dbReference>
<evidence type="ECO:0000313" key="2">
    <source>
        <dbReference type="Proteomes" id="UP000078287"/>
    </source>
</evidence>
<dbReference type="EMBL" id="LWQS01000057">
    <property type="protein sequence ID" value="OAN45243.1"/>
    <property type="molecule type" value="Genomic_DNA"/>
</dbReference>
<organism evidence="1 2">
    <name type="scientific">Chloroflexus islandicus</name>
    <dbReference type="NCBI Taxonomy" id="1707952"/>
    <lineage>
        <taxon>Bacteria</taxon>
        <taxon>Bacillati</taxon>
        <taxon>Chloroflexota</taxon>
        <taxon>Chloroflexia</taxon>
        <taxon>Chloroflexales</taxon>
        <taxon>Chloroflexineae</taxon>
        <taxon>Chloroflexaceae</taxon>
        <taxon>Chloroflexus</taxon>
    </lineage>
</organism>
<dbReference type="RefSeq" id="WP_066787879.1">
    <property type="nucleotide sequence ID" value="NZ_LWQS01000057.1"/>
</dbReference>
<comment type="caution">
    <text evidence="1">The sequence shown here is derived from an EMBL/GenBank/DDBJ whole genome shotgun (WGS) entry which is preliminary data.</text>
</comment>
<name>A0A178M9N4_9CHLR</name>
<reference evidence="1 2" key="1">
    <citation type="submission" date="2016-04" db="EMBL/GenBank/DDBJ databases">
        <title>Chloroflexus islandicus sp. nov., a thermophilic filamentous anoxygenic phototrophic bacterium from geyser Strokkur (Iceland).</title>
        <authorList>
            <person name="Gaisin V.A."/>
            <person name="Kalashnikov A.M."/>
            <person name="Sukhacheva M.V."/>
            <person name="Grouzdev D.S."/>
            <person name="Ivanov T.M."/>
            <person name="Kuznetsov B."/>
            <person name="Gorlenko V.M."/>
        </authorList>
    </citation>
    <scope>NUCLEOTIDE SEQUENCE [LARGE SCALE GENOMIC DNA]</scope>
    <source>
        <strain evidence="2">isl-2</strain>
    </source>
</reference>
<sequence>MPRSFTVERESLPAVVQRWIEAIGLGEEEVIELVFTERELLIRRPMSPHLRAWAEAMCDQYDRAFRQIVGI</sequence>
<dbReference type="OrthoDB" id="163752at2"/>
<proteinExistence type="predicted"/>
<dbReference type="AlphaFoldDB" id="A0A178M9N4"/>